<dbReference type="PANTHER" id="PTHR32054">
    <property type="entry name" value="HEAVY CHAIN, PUTATIVE, EXPRESSED-RELATED-RELATED"/>
    <property type="match status" value="1"/>
</dbReference>
<feature type="compositionally biased region" description="Polar residues" evidence="4">
    <location>
        <begin position="19"/>
        <end position="34"/>
    </location>
</feature>
<dbReference type="EMBL" id="SWLB01000004">
    <property type="protein sequence ID" value="KAF3339487.1"/>
    <property type="molecule type" value="Genomic_DNA"/>
</dbReference>
<protein>
    <submittedName>
        <fullName evidence="5">Protein WEAK CHLOROPLAST MOVEMENT UNDER BLUE LIGHT 1-like protein</fullName>
    </submittedName>
</protein>
<dbReference type="AlphaFoldDB" id="A0A833RHA0"/>
<dbReference type="GO" id="GO:0009903">
    <property type="term" value="P:chloroplast avoidance movement"/>
    <property type="evidence" value="ECO:0007669"/>
    <property type="project" value="TreeGrafter"/>
</dbReference>
<feature type="coiled-coil region" evidence="3">
    <location>
        <begin position="560"/>
        <end position="625"/>
    </location>
</feature>
<evidence type="ECO:0000256" key="2">
    <source>
        <dbReference type="ARBA" id="ARBA00023054"/>
    </source>
</evidence>
<comment type="similarity">
    <text evidence="1">Belongs to the WEB family.</text>
</comment>
<feature type="compositionally biased region" description="Basic and acidic residues" evidence="4">
    <location>
        <begin position="461"/>
        <end position="476"/>
    </location>
</feature>
<gene>
    <name evidence="5" type="ORF">FCM35_KLT16958</name>
</gene>
<feature type="coiled-coil region" evidence="3">
    <location>
        <begin position="113"/>
        <end position="191"/>
    </location>
</feature>
<evidence type="ECO:0000256" key="1">
    <source>
        <dbReference type="ARBA" id="ARBA00005485"/>
    </source>
</evidence>
<dbReference type="Proteomes" id="UP000623129">
    <property type="component" value="Unassembled WGS sequence"/>
</dbReference>
<feature type="compositionally biased region" description="Basic and acidic residues" evidence="4">
    <location>
        <begin position="46"/>
        <end position="57"/>
    </location>
</feature>
<feature type="region of interest" description="Disordered" evidence="4">
    <location>
        <begin position="455"/>
        <end position="476"/>
    </location>
</feature>
<evidence type="ECO:0000313" key="5">
    <source>
        <dbReference type="EMBL" id="KAF3339487.1"/>
    </source>
</evidence>
<dbReference type="InterPro" id="IPR008545">
    <property type="entry name" value="Web"/>
</dbReference>
<keyword evidence="6" id="KW-1185">Reference proteome</keyword>
<keyword evidence="2 3" id="KW-0175">Coiled coil</keyword>
<feature type="compositionally biased region" description="Polar residues" evidence="4">
    <location>
        <begin position="1"/>
        <end position="12"/>
    </location>
</feature>
<dbReference type="GO" id="GO:0009904">
    <property type="term" value="P:chloroplast accumulation movement"/>
    <property type="evidence" value="ECO:0007669"/>
    <property type="project" value="TreeGrafter"/>
</dbReference>
<dbReference type="GO" id="GO:0005829">
    <property type="term" value="C:cytosol"/>
    <property type="evidence" value="ECO:0007669"/>
    <property type="project" value="TreeGrafter"/>
</dbReference>
<evidence type="ECO:0000256" key="3">
    <source>
        <dbReference type="SAM" id="Coils"/>
    </source>
</evidence>
<evidence type="ECO:0000313" key="6">
    <source>
        <dbReference type="Proteomes" id="UP000623129"/>
    </source>
</evidence>
<organism evidence="5 6">
    <name type="scientific">Carex littledalei</name>
    <dbReference type="NCBI Taxonomy" id="544730"/>
    <lineage>
        <taxon>Eukaryota</taxon>
        <taxon>Viridiplantae</taxon>
        <taxon>Streptophyta</taxon>
        <taxon>Embryophyta</taxon>
        <taxon>Tracheophyta</taxon>
        <taxon>Spermatophyta</taxon>
        <taxon>Magnoliopsida</taxon>
        <taxon>Liliopsida</taxon>
        <taxon>Poales</taxon>
        <taxon>Cyperaceae</taxon>
        <taxon>Cyperoideae</taxon>
        <taxon>Cariceae</taxon>
        <taxon>Carex</taxon>
        <taxon>Carex subgen. Euthyceras</taxon>
    </lineage>
</organism>
<feature type="region of interest" description="Disordered" evidence="4">
    <location>
        <begin position="1"/>
        <end position="61"/>
    </location>
</feature>
<dbReference type="OrthoDB" id="1931671at2759"/>
<name>A0A833RHA0_9POAL</name>
<comment type="caution">
    <text evidence="5">The sequence shown here is derived from an EMBL/GenBank/DDBJ whole genome shotgun (WGS) entry which is preliminary data.</text>
</comment>
<dbReference type="Pfam" id="PF05701">
    <property type="entry name" value="WEMBL"/>
    <property type="match status" value="1"/>
</dbReference>
<evidence type="ECO:0000256" key="4">
    <source>
        <dbReference type="SAM" id="MobiDB-lite"/>
    </source>
</evidence>
<proteinExistence type="inferred from homology"/>
<reference evidence="5" key="1">
    <citation type="submission" date="2020-01" db="EMBL/GenBank/DDBJ databases">
        <title>Genome sequence of Kobresia littledalei, the first chromosome-level genome in the family Cyperaceae.</title>
        <authorList>
            <person name="Qu G."/>
        </authorList>
    </citation>
    <scope>NUCLEOTIDE SEQUENCE</scope>
    <source>
        <strain evidence="5">C.B.Clarke</strain>
        <tissue evidence="5">Leaf</tissue>
    </source>
</reference>
<dbReference type="PANTHER" id="PTHR32054:SF31">
    <property type="entry name" value="PROTEIN WEAK CHLOROPLAST MOVEMENT UNDER BLUE LIGHT 1"/>
    <property type="match status" value="1"/>
</dbReference>
<sequence length="697" mass="78368">MEGTDDMTNSPKLSPEIPNDNQSTDTEAITSSSVPVELISDSPMDNFHENPDQKDDNLISDTHAQLNQEDEITHNNGGEIFEEGEKGKGIAPVIDTAAPFESVKDAVSKFGGILDWKERRKRVKVELEKAQVQIPDYKTKAAVAEESKTIVVNDLAAKRRLIEDLKHGLEKAQTEENQAKQDSELAQLRMKEVKEGVAYLESTATKTQLEVERGRHSGAVEELVSVKSELESLQKEYISLIEDRDIEVKRAEEENFKSKEIERNVEELTLELLTLRGLLESSHTTHVEAEEVRINAALDWEKEKLAMEKEIEQGEVQLRELNEQVTLTKELESKLEAASDLLVSLRAEFFTYMEAKLNQELPASAEEMSKELEEVKNTLEKTNDEVKCLRVAAASLKIDLQKEKEALEEGRKKESLASLSVSSLQEELNKVNAELSKVIAETEARDEPQDLTARLQQASEEAEHAKSAASLAHEDLKKVEEETEEAKAAASAMEMKLLAVLKEIEATKSSQELAASALDSLKESEESEDLVTLHAEEYHSLSKKAREAEDLANKRVIIAIDRIEEAKESESCSLQELEEAKKEMEERKKALKMAVEKAEMAQEAKLAIEQELRTWREENEQKRKAIDGMPIGLAEITNLEVGLEVNSPRVISGATCQPVSPRTYISRNSPRESKVRRSFFPRLIMFLARKKVQTLKT</sequence>
<feature type="coiled-coil region" evidence="3">
    <location>
        <begin position="216"/>
        <end position="278"/>
    </location>
</feature>
<accession>A0A833RHA0</accession>